<feature type="region of interest" description="Disordered" evidence="3">
    <location>
        <begin position="131"/>
        <end position="474"/>
    </location>
</feature>
<reference evidence="5" key="1">
    <citation type="journal article" date="2011" name="Nat. Commun.">
        <title>Effector diversification within compartments of the Leptosphaeria maculans genome affected by Repeat-Induced Point mutations.</title>
        <authorList>
            <person name="Rouxel T."/>
            <person name="Grandaubert J."/>
            <person name="Hane J.K."/>
            <person name="Hoede C."/>
            <person name="van de Wouw A.P."/>
            <person name="Couloux A."/>
            <person name="Dominguez V."/>
            <person name="Anthouard V."/>
            <person name="Bally P."/>
            <person name="Bourras S."/>
            <person name="Cozijnsen A.J."/>
            <person name="Ciuffetti L.M."/>
            <person name="Degrave A."/>
            <person name="Dilmaghani A."/>
            <person name="Duret L."/>
            <person name="Fudal I."/>
            <person name="Goodwin S.B."/>
            <person name="Gout L."/>
            <person name="Glaser N."/>
            <person name="Linglin J."/>
            <person name="Kema G.H.J."/>
            <person name="Lapalu N."/>
            <person name="Lawrence C.B."/>
            <person name="May K."/>
            <person name="Meyer M."/>
            <person name="Ollivier B."/>
            <person name="Poulain J."/>
            <person name="Schoch C.L."/>
            <person name="Simon A."/>
            <person name="Spatafora J.W."/>
            <person name="Stachowiak A."/>
            <person name="Turgeon B.G."/>
            <person name="Tyler B.M."/>
            <person name="Vincent D."/>
            <person name="Weissenbach J."/>
            <person name="Amselem J."/>
            <person name="Quesneville H."/>
            <person name="Oliver R.P."/>
            <person name="Wincker P."/>
            <person name="Balesdent M.-H."/>
            <person name="Howlett B.J."/>
        </authorList>
    </citation>
    <scope>NUCLEOTIDE SEQUENCE [LARGE SCALE GENOMIC DNA]</scope>
    <source>
        <strain evidence="5">JN3 / isolate v23.1.3 / race Av1-4-5-6-7-8</strain>
    </source>
</reference>
<feature type="compositionally biased region" description="Low complexity" evidence="3">
    <location>
        <begin position="132"/>
        <end position="148"/>
    </location>
</feature>
<dbReference type="InParanoid" id="E4ZIK7"/>
<keyword evidence="5" id="KW-1185">Reference proteome</keyword>
<dbReference type="Gene3D" id="3.80.10.10">
    <property type="entry name" value="Ribonuclease Inhibitor"/>
    <property type="match status" value="2"/>
</dbReference>
<dbReference type="SMART" id="SM00369">
    <property type="entry name" value="LRR_TYP"/>
    <property type="match status" value="9"/>
</dbReference>
<evidence type="ECO:0000313" key="4">
    <source>
        <dbReference type="EMBL" id="CBX91028.1"/>
    </source>
</evidence>
<dbReference type="SUPFAM" id="SSF52058">
    <property type="entry name" value="L domain-like"/>
    <property type="match status" value="2"/>
</dbReference>
<evidence type="ECO:0008006" key="6">
    <source>
        <dbReference type="Google" id="ProtNLM"/>
    </source>
</evidence>
<evidence type="ECO:0000256" key="2">
    <source>
        <dbReference type="ARBA" id="ARBA00022737"/>
    </source>
</evidence>
<dbReference type="Pfam" id="PF00560">
    <property type="entry name" value="LRR_1"/>
    <property type="match status" value="1"/>
</dbReference>
<gene>
    <name evidence="4" type="ORF">LEMA_P060620.1</name>
</gene>
<dbReference type="PANTHER" id="PTHR48051:SF1">
    <property type="entry name" value="RAS SUPPRESSOR PROTEIN 1"/>
    <property type="match status" value="1"/>
</dbReference>
<dbReference type="Pfam" id="PF13855">
    <property type="entry name" value="LRR_8"/>
    <property type="match status" value="1"/>
</dbReference>
<dbReference type="eggNOG" id="KOG0472">
    <property type="taxonomic scope" value="Eukaryota"/>
</dbReference>
<dbReference type="PROSITE" id="PS51450">
    <property type="entry name" value="LRR"/>
    <property type="match status" value="2"/>
</dbReference>
<accession>E4ZIK7</accession>
<dbReference type="Pfam" id="PF13516">
    <property type="entry name" value="LRR_6"/>
    <property type="match status" value="1"/>
</dbReference>
<feature type="compositionally biased region" description="Basic and acidic residues" evidence="3">
    <location>
        <begin position="304"/>
        <end position="316"/>
    </location>
</feature>
<keyword evidence="2" id="KW-0677">Repeat</keyword>
<dbReference type="AlphaFoldDB" id="E4ZIK7"/>
<dbReference type="InterPro" id="IPR050216">
    <property type="entry name" value="LRR_domain-containing"/>
</dbReference>
<dbReference type="OMA" id="SWQIKSG"/>
<keyword evidence="1" id="KW-0433">Leucine-rich repeat</keyword>
<evidence type="ECO:0000313" key="5">
    <source>
        <dbReference type="Proteomes" id="UP000002668"/>
    </source>
</evidence>
<dbReference type="VEuPathDB" id="FungiDB:LEMA_P060620.1"/>
<feature type="compositionally biased region" description="Polar residues" evidence="3">
    <location>
        <begin position="385"/>
        <end position="398"/>
    </location>
</feature>
<dbReference type="HOGENOM" id="CLU_007408_0_0_1"/>
<organism evidence="5">
    <name type="scientific">Leptosphaeria maculans (strain JN3 / isolate v23.1.3 / race Av1-4-5-6-7-8)</name>
    <name type="common">Blackleg fungus</name>
    <name type="synonym">Phoma lingam</name>
    <dbReference type="NCBI Taxonomy" id="985895"/>
    <lineage>
        <taxon>Eukaryota</taxon>
        <taxon>Fungi</taxon>
        <taxon>Dikarya</taxon>
        <taxon>Ascomycota</taxon>
        <taxon>Pezizomycotina</taxon>
        <taxon>Dothideomycetes</taxon>
        <taxon>Pleosporomycetidae</taxon>
        <taxon>Pleosporales</taxon>
        <taxon>Pleosporineae</taxon>
        <taxon>Leptosphaeriaceae</taxon>
        <taxon>Plenodomus</taxon>
        <taxon>Plenodomus lingam/Leptosphaeria maculans species complex</taxon>
    </lineage>
</organism>
<name>E4ZIK7_LEPMJ</name>
<feature type="compositionally biased region" description="Basic and acidic residues" evidence="3">
    <location>
        <begin position="568"/>
        <end position="583"/>
    </location>
</feature>
<feature type="compositionally biased region" description="Low complexity" evidence="3">
    <location>
        <begin position="525"/>
        <end position="534"/>
    </location>
</feature>
<evidence type="ECO:0000256" key="1">
    <source>
        <dbReference type="ARBA" id="ARBA00022614"/>
    </source>
</evidence>
<sequence>MYYNTTALMKHTKHTKHTVATGNHSPRATGGSTPRPNPAPSLPDSGPNCQIAKLPVCPDETQSRQRHSTTVPARRCCPRPLAASPTSPTVDKVKGPPPSWPNIALSLRLRLRLRLHLRLCLCLFARSTMDQASSIPRPSGIPRPASSRLPVLRPSGSQSQLRTPASTDRLRAAASTEQLRKKPSISSISRPPPPATTLQKKPSRASLVRSNTPSTSAPTNPSSNRASIISSRRTSGIPSFGQPRTTTPSSTPANEAPAFRRPYVRPSSRQSKAPSLSTRSSSITREDDTLGNLNGFRSASRASSRADSRTGFRDNEPDSASEDVLEQSPELQTSPKKKSRPSLSERTVESLSQLPSSPAASKTRRRSSFFGADNSMGPPLRPASALSSNGSRPTTSDGPPQPIPGTPKRFAAASSRMSMTAPGKRTVSASVATPTATPSRTPMISRPASTIKKPLSLIQNGQNTPKPRPLSESKSLTLRMPKARPSLSGVFGQAVSSPGTSGAAPATPSLKTNSQPKQTPDTSRRVSTSSSTLRNHIAKAKAAQMPDLETVAQSPPKNTKSSNALREQIAKAREAARRGKAEPPRTSTPPRDAIVPDPAEIASFDFGLDDPFNRASKGGKSVMRKRIDGARADGRLNLAAMGLKAVPDDVLSMYKYNPNDTTVTWGEVVDLGVMILADNELETLPDAMFPDVDAEEMIDSDEAGPQFGGLHTMDLHGNVLRELPAGMGRLSLLSKLNLSRNKLRNDVFDIVSRIHGIRELKLAENDLQGDLPASICRLLELEVLDVQSNKITDIPGEMGHLTHLRTINISDNQLKAIPMELFESPSLIELQASKNRLEGTLFDIAAIPHLQELNVANNSIRSLCEGESIELPAIKSLILSTNRLTSLPKVSAWTNLTTLLVGENKLAKLPEGFVDLEQLRTADFTANDITQLDERVALMSNLMNLTLAANPLHVKKFLTMNTEDIKRDLASRLQPADAVLEEDEHLGFSNGIEEEAAVSKWQPTPSGTLDLSGQALSEISAETDLAPFVDDIRQLYLHQNTFTNIPTTLSLITHLTVLDLSKNALENALTIPLSLLKLRDLRLASNKIATLDFLTTHLTAPLLQTLDVSHNRLSGALPTLTNTYPDLTTLLASDNSIGDISADALKGLKIVNLSNNDIERLEPRIGLLQGTLTSLDVAGNKFRVPNWQVLGKGTDAVLTWLRDKIPRESWKSSDTEFFDADDTF</sequence>
<feature type="compositionally biased region" description="Polar residues" evidence="3">
    <location>
        <begin position="20"/>
        <end position="34"/>
    </location>
</feature>
<feature type="compositionally biased region" description="Polar residues" evidence="3">
    <location>
        <begin position="267"/>
        <end position="283"/>
    </location>
</feature>
<feature type="compositionally biased region" description="Polar residues" evidence="3">
    <location>
        <begin position="242"/>
        <end position="253"/>
    </location>
</feature>
<dbReference type="InterPro" id="IPR003591">
    <property type="entry name" value="Leu-rich_rpt_typical-subtyp"/>
</dbReference>
<feature type="region of interest" description="Disordered" evidence="3">
    <location>
        <begin position="1"/>
        <end position="95"/>
    </location>
</feature>
<dbReference type="SMART" id="SM00364">
    <property type="entry name" value="LRR_BAC"/>
    <property type="match status" value="7"/>
</dbReference>
<protein>
    <recommendedName>
        <fullName evidence="6">L domain-like protein</fullName>
    </recommendedName>
</protein>
<dbReference type="InterPro" id="IPR032675">
    <property type="entry name" value="LRR_dom_sf"/>
</dbReference>
<feature type="region of interest" description="Disordered" evidence="3">
    <location>
        <begin position="488"/>
        <end position="596"/>
    </location>
</feature>
<feature type="compositionally biased region" description="Low complexity" evidence="3">
    <location>
        <begin position="350"/>
        <end position="361"/>
    </location>
</feature>
<dbReference type="Proteomes" id="UP000002668">
    <property type="component" value="Genome"/>
</dbReference>
<dbReference type="GO" id="GO:0005737">
    <property type="term" value="C:cytoplasm"/>
    <property type="evidence" value="ECO:0007669"/>
    <property type="project" value="TreeGrafter"/>
</dbReference>
<feature type="compositionally biased region" description="Polar residues" evidence="3">
    <location>
        <begin position="551"/>
        <end position="565"/>
    </location>
</feature>
<dbReference type="OrthoDB" id="676979at2759"/>
<dbReference type="EMBL" id="FP929065">
    <property type="protein sequence ID" value="CBX91028.1"/>
    <property type="molecule type" value="Genomic_DNA"/>
</dbReference>
<dbReference type="PANTHER" id="PTHR48051">
    <property type="match status" value="1"/>
</dbReference>
<feature type="compositionally biased region" description="Low complexity" evidence="3">
    <location>
        <begin position="425"/>
        <end position="442"/>
    </location>
</feature>
<feature type="compositionally biased region" description="Polar residues" evidence="3">
    <location>
        <begin position="155"/>
        <end position="166"/>
    </location>
</feature>
<dbReference type="InterPro" id="IPR001611">
    <property type="entry name" value="Leu-rich_rpt"/>
</dbReference>
<feature type="compositionally biased region" description="Polar residues" evidence="3">
    <location>
        <begin position="509"/>
        <end position="521"/>
    </location>
</feature>
<evidence type="ECO:0000256" key="3">
    <source>
        <dbReference type="SAM" id="MobiDB-lite"/>
    </source>
</evidence>
<feature type="compositionally biased region" description="Low complexity" evidence="3">
    <location>
        <begin position="210"/>
        <end position="239"/>
    </location>
</feature>
<proteinExistence type="predicted"/>
<dbReference type="STRING" id="985895.E4ZIK7"/>